<evidence type="ECO:0000256" key="3">
    <source>
        <dbReference type="ARBA" id="ARBA00022676"/>
    </source>
</evidence>
<accession>A0A9X8WKH2</accession>
<comment type="subcellular location">
    <subcellularLocation>
        <location evidence="1">Cell membrane</location>
    </subcellularLocation>
</comment>
<dbReference type="EC" id="2.4.99.28" evidence="9"/>
<dbReference type="GO" id="GO:0005886">
    <property type="term" value="C:plasma membrane"/>
    <property type="evidence" value="ECO:0007669"/>
    <property type="project" value="UniProtKB-SubCell"/>
</dbReference>
<evidence type="ECO:0000256" key="6">
    <source>
        <dbReference type="ARBA" id="ARBA00022984"/>
    </source>
</evidence>
<evidence type="ECO:0000256" key="1">
    <source>
        <dbReference type="ARBA" id="ARBA00004236"/>
    </source>
</evidence>
<evidence type="ECO:0000256" key="5">
    <source>
        <dbReference type="ARBA" id="ARBA00022960"/>
    </source>
</evidence>
<evidence type="ECO:0000256" key="8">
    <source>
        <dbReference type="ARBA" id="ARBA00023316"/>
    </source>
</evidence>
<sequence length="70" mass="7927">MNAIYFSNGAYGIEAASQYYFSKPTGELSKAELAFLAAIPNNPENYNPLKHFDAMKNRQERLLKQNGGRR</sequence>
<comment type="catalytic activity">
    <reaction evidence="10">
        <text>[GlcNAc-(1-&gt;4)-Mur2Ac(oyl-L-Ala-gamma-D-Glu-L-Lys-D-Ala-D-Ala)](n)-di-trans,octa-cis-undecaprenyl diphosphate + beta-D-GlcNAc-(1-&gt;4)-Mur2Ac(oyl-L-Ala-gamma-D-Glu-L-Lys-D-Ala-D-Ala)-di-trans,octa-cis-undecaprenyl diphosphate = [GlcNAc-(1-&gt;4)-Mur2Ac(oyl-L-Ala-gamma-D-Glu-L-Lys-D-Ala-D-Ala)](n+1)-di-trans,octa-cis-undecaprenyl diphosphate + di-trans,octa-cis-undecaprenyl diphosphate + H(+)</text>
        <dbReference type="Rhea" id="RHEA:23708"/>
        <dbReference type="Rhea" id="RHEA-COMP:9602"/>
        <dbReference type="Rhea" id="RHEA-COMP:9603"/>
        <dbReference type="ChEBI" id="CHEBI:15378"/>
        <dbReference type="ChEBI" id="CHEBI:58405"/>
        <dbReference type="ChEBI" id="CHEBI:60033"/>
        <dbReference type="ChEBI" id="CHEBI:78435"/>
        <dbReference type="EC" id="2.4.99.28"/>
    </reaction>
</comment>
<dbReference type="AlphaFoldDB" id="A0A9X8WKH2"/>
<dbReference type="PANTHER" id="PTHR32282:SF11">
    <property type="entry name" value="PENICILLIN-BINDING PROTEIN 1B"/>
    <property type="match status" value="1"/>
</dbReference>
<dbReference type="InterPro" id="IPR023346">
    <property type="entry name" value="Lysozyme-like_dom_sf"/>
</dbReference>
<keyword evidence="6" id="KW-0573">Peptidoglycan synthesis</keyword>
<evidence type="ECO:0000256" key="4">
    <source>
        <dbReference type="ARBA" id="ARBA00022679"/>
    </source>
</evidence>
<keyword evidence="4" id="KW-0808">Transferase</keyword>
<organism evidence="12 13">
    <name type="scientific">Peribacillus simplex</name>
    <dbReference type="NCBI Taxonomy" id="1478"/>
    <lineage>
        <taxon>Bacteria</taxon>
        <taxon>Bacillati</taxon>
        <taxon>Bacillota</taxon>
        <taxon>Bacilli</taxon>
        <taxon>Bacillales</taxon>
        <taxon>Bacillaceae</taxon>
        <taxon>Peribacillus</taxon>
    </lineage>
</organism>
<dbReference type="GO" id="GO:0009252">
    <property type="term" value="P:peptidoglycan biosynthetic process"/>
    <property type="evidence" value="ECO:0007669"/>
    <property type="project" value="UniProtKB-KW"/>
</dbReference>
<keyword evidence="3" id="KW-0328">Glycosyltransferase</keyword>
<evidence type="ECO:0000313" key="12">
    <source>
        <dbReference type="EMBL" id="SIR24579.1"/>
    </source>
</evidence>
<dbReference type="InterPro" id="IPR050396">
    <property type="entry name" value="Glycosyltr_51/Transpeptidase"/>
</dbReference>
<evidence type="ECO:0000256" key="7">
    <source>
        <dbReference type="ARBA" id="ARBA00023136"/>
    </source>
</evidence>
<keyword evidence="5" id="KW-0133">Cell shape</keyword>
<dbReference type="SUPFAM" id="SSF53955">
    <property type="entry name" value="Lysozyme-like"/>
    <property type="match status" value="1"/>
</dbReference>
<dbReference type="InterPro" id="IPR001264">
    <property type="entry name" value="Glyco_trans_51"/>
</dbReference>
<gene>
    <name evidence="12" type="ORF">SAMN05878482_103110</name>
</gene>
<dbReference type="PANTHER" id="PTHR32282">
    <property type="entry name" value="BINDING PROTEIN TRANSPEPTIDASE, PUTATIVE-RELATED"/>
    <property type="match status" value="1"/>
</dbReference>
<dbReference type="GO" id="GO:0008955">
    <property type="term" value="F:peptidoglycan glycosyltransferase activity"/>
    <property type="evidence" value="ECO:0007669"/>
    <property type="project" value="UniProtKB-EC"/>
</dbReference>
<evidence type="ECO:0000256" key="10">
    <source>
        <dbReference type="ARBA" id="ARBA00049902"/>
    </source>
</evidence>
<dbReference type="Proteomes" id="UP000185829">
    <property type="component" value="Unassembled WGS sequence"/>
</dbReference>
<protein>
    <recommendedName>
        <fullName evidence="9">peptidoglycan glycosyltransferase</fullName>
        <ecNumber evidence="9">2.4.99.28</ecNumber>
    </recommendedName>
</protein>
<dbReference type="InterPro" id="IPR036950">
    <property type="entry name" value="PBP_transglycosylase"/>
</dbReference>
<feature type="domain" description="Glycosyl transferase family 51" evidence="11">
    <location>
        <begin position="1"/>
        <end position="65"/>
    </location>
</feature>
<reference evidence="12 13" key="1">
    <citation type="submission" date="2017-01" db="EMBL/GenBank/DDBJ databases">
        <authorList>
            <person name="Varghese N."/>
            <person name="Submissions S."/>
        </authorList>
    </citation>
    <scope>NUCLEOTIDE SEQUENCE [LARGE SCALE GENOMIC DNA]</scope>
    <source>
        <strain evidence="12 13">RUG2-6</strain>
    </source>
</reference>
<evidence type="ECO:0000256" key="9">
    <source>
        <dbReference type="ARBA" id="ARBA00044770"/>
    </source>
</evidence>
<evidence type="ECO:0000256" key="2">
    <source>
        <dbReference type="ARBA" id="ARBA00022475"/>
    </source>
</evidence>
<dbReference type="GO" id="GO:0030288">
    <property type="term" value="C:outer membrane-bounded periplasmic space"/>
    <property type="evidence" value="ECO:0007669"/>
    <property type="project" value="TreeGrafter"/>
</dbReference>
<dbReference type="GO" id="GO:0071555">
    <property type="term" value="P:cell wall organization"/>
    <property type="evidence" value="ECO:0007669"/>
    <property type="project" value="UniProtKB-KW"/>
</dbReference>
<evidence type="ECO:0000259" key="11">
    <source>
        <dbReference type="Pfam" id="PF00912"/>
    </source>
</evidence>
<keyword evidence="2" id="KW-1003">Cell membrane</keyword>
<comment type="caution">
    <text evidence="12">The sequence shown here is derived from an EMBL/GenBank/DDBJ whole genome shotgun (WGS) entry which is preliminary data.</text>
</comment>
<dbReference type="Pfam" id="PF00912">
    <property type="entry name" value="Transgly"/>
    <property type="match status" value="1"/>
</dbReference>
<name>A0A9X8WKH2_9BACI</name>
<dbReference type="GO" id="GO:0008360">
    <property type="term" value="P:regulation of cell shape"/>
    <property type="evidence" value="ECO:0007669"/>
    <property type="project" value="UniProtKB-KW"/>
</dbReference>
<proteinExistence type="predicted"/>
<evidence type="ECO:0000313" key="13">
    <source>
        <dbReference type="Proteomes" id="UP000185829"/>
    </source>
</evidence>
<dbReference type="EMBL" id="FTMX01000003">
    <property type="protein sequence ID" value="SIR24579.1"/>
    <property type="molecule type" value="Genomic_DNA"/>
</dbReference>
<dbReference type="Gene3D" id="1.10.3810.10">
    <property type="entry name" value="Biosynthetic peptidoglycan transglycosylase-like"/>
    <property type="match status" value="1"/>
</dbReference>
<keyword evidence="7" id="KW-0472">Membrane</keyword>
<keyword evidence="8" id="KW-0961">Cell wall biogenesis/degradation</keyword>